<feature type="transmembrane region" description="Helical" evidence="1">
    <location>
        <begin position="59"/>
        <end position="80"/>
    </location>
</feature>
<proteinExistence type="predicted"/>
<reference evidence="3" key="1">
    <citation type="submission" date="2023-08" db="EMBL/GenBank/DDBJ databases">
        <title>Reference Genome Resource for the Citrus Pathogen Phytophthora citrophthora.</title>
        <authorList>
            <person name="Moller H."/>
            <person name="Coetzee B."/>
            <person name="Rose L.J."/>
            <person name="Van Niekerk J.M."/>
        </authorList>
    </citation>
    <scope>NUCLEOTIDE SEQUENCE</scope>
    <source>
        <strain evidence="3">STE-U-9442</strain>
    </source>
</reference>
<dbReference type="EMBL" id="JASMQC010000048">
    <property type="protein sequence ID" value="KAK1929486.1"/>
    <property type="molecule type" value="Genomic_DNA"/>
</dbReference>
<dbReference type="InterPro" id="IPR029039">
    <property type="entry name" value="Flavoprotein-like_sf"/>
</dbReference>
<keyword evidence="1" id="KW-0812">Transmembrane</keyword>
<dbReference type="InterPro" id="IPR005025">
    <property type="entry name" value="FMN_Rdtase-like_dom"/>
</dbReference>
<dbReference type="Proteomes" id="UP001259832">
    <property type="component" value="Unassembled WGS sequence"/>
</dbReference>
<dbReference type="Gene3D" id="3.40.50.360">
    <property type="match status" value="1"/>
</dbReference>
<keyword evidence="4" id="KW-1185">Reference proteome</keyword>
<keyword evidence="1" id="KW-0472">Membrane</keyword>
<keyword evidence="1" id="KW-1133">Transmembrane helix</keyword>
<comment type="caution">
    <text evidence="3">The sequence shown here is derived from an EMBL/GenBank/DDBJ whole genome shotgun (WGS) entry which is preliminary data.</text>
</comment>
<dbReference type="AlphaFoldDB" id="A0AAD9G0D3"/>
<sequence length="320" mass="34744">MIAIISSNYLLMNSHGILNRGEACPLRPPRVPAPLPPTYTRLSTSDEPTNADARRIRQAAGVLLLIFCLGTAIGLVHVIGISQQVLARLEAQQVQEPRLLHQPHTQNRDVVGGAWQHVSESDKANVLIAFSDGTHLTKLAAAVEVGVRNVLGNDTTSLRVRTLDNASFADDVMWADAVILGTHVVNANVEPKISKFLSGWSFTEDLSQKVGAVFVTSGGISAGEELTMVNLLHSLMIFRMIIVGGERWTSAFGASAIVGEGPFEPAERTQPGRDFPRVCYPTDPDSIHDMFRDKAIGLGERVATIATQLRRAWADLARQN</sequence>
<organism evidence="3 4">
    <name type="scientific">Phytophthora citrophthora</name>
    <dbReference type="NCBI Taxonomy" id="4793"/>
    <lineage>
        <taxon>Eukaryota</taxon>
        <taxon>Sar</taxon>
        <taxon>Stramenopiles</taxon>
        <taxon>Oomycota</taxon>
        <taxon>Peronosporomycetes</taxon>
        <taxon>Peronosporales</taxon>
        <taxon>Peronosporaceae</taxon>
        <taxon>Phytophthora</taxon>
    </lineage>
</organism>
<accession>A0AAD9G0D3</accession>
<evidence type="ECO:0000259" key="2">
    <source>
        <dbReference type="Pfam" id="PF03358"/>
    </source>
</evidence>
<dbReference type="SUPFAM" id="SSF52218">
    <property type="entry name" value="Flavoproteins"/>
    <property type="match status" value="1"/>
</dbReference>
<name>A0AAD9G0D3_9STRA</name>
<gene>
    <name evidence="3" type="ORF">P3T76_015054</name>
</gene>
<feature type="domain" description="NADPH-dependent FMN reductase-like" evidence="2">
    <location>
        <begin position="165"/>
        <end position="249"/>
    </location>
</feature>
<dbReference type="Pfam" id="PF03358">
    <property type="entry name" value="FMN_red"/>
    <property type="match status" value="1"/>
</dbReference>
<evidence type="ECO:0000313" key="3">
    <source>
        <dbReference type="EMBL" id="KAK1929486.1"/>
    </source>
</evidence>
<protein>
    <recommendedName>
        <fullName evidence="2">NADPH-dependent FMN reductase-like domain-containing protein</fullName>
    </recommendedName>
</protein>
<dbReference type="GO" id="GO:0016491">
    <property type="term" value="F:oxidoreductase activity"/>
    <property type="evidence" value="ECO:0007669"/>
    <property type="project" value="InterPro"/>
</dbReference>
<evidence type="ECO:0000313" key="4">
    <source>
        <dbReference type="Proteomes" id="UP001259832"/>
    </source>
</evidence>
<evidence type="ECO:0000256" key="1">
    <source>
        <dbReference type="SAM" id="Phobius"/>
    </source>
</evidence>